<dbReference type="InterPro" id="IPR027417">
    <property type="entry name" value="P-loop_NTPase"/>
</dbReference>
<evidence type="ECO:0000259" key="10">
    <source>
        <dbReference type="Pfam" id="PF02706"/>
    </source>
</evidence>
<keyword evidence="5" id="KW-0067">ATP-binding</keyword>
<dbReference type="AlphaFoldDB" id="A0AA51MSE3"/>
<evidence type="ECO:0000256" key="5">
    <source>
        <dbReference type="ARBA" id="ARBA00022840"/>
    </source>
</evidence>
<keyword evidence="13" id="KW-0808">Transferase</keyword>
<protein>
    <submittedName>
        <fullName evidence="13">Polysaccharide biosynthesis tyrosine autokinase</fullName>
        <ecNumber evidence="13">2.7.10.2</ecNumber>
    </submittedName>
</protein>
<dbReference type="Pfam" id="PF10609">
    <property type="entry name" value="ParA"/>
    <property type="match status" value="1"/>
</dbReference>
<dbReference type="EMBL" id="CP133217">
    <property type="protein sequence ID" value="WML87587.1"/>
    <property type="molecule type" value="Genomic_DNA"/>
</dbReference>
<keyword evidence="7" id="KW-0472">Membrane</keyword>
<keyword evidence="6" id="KW-1133">Transmembrane helix</keyword>
<evidence type="ECO:0000256" key="7">
    <source>
        <dbReference type="ARBA" id="ARBA00023136"/>
    </source>
</evidence>
<keyword evidence="8" id="KW-0175">Coiled coil</keyword>
<name>A0AA51MSE3_9GAMM</name>
<evidence type="ECO:0000259" key="9">
    <source>
        <dbReference type="Pfam" id="PF00534"/>
    </source>
</evidence>
<proteinExistence type="predicted"/>
<evidence type="ECO:0000313" key="13">
    <source>
        <dbReference type="EMBL" id="WML87587.1"/>
    </source>
</evidence>
<sequence length="1134" mass="127034">MKIAFIAIKGINRIGGVETYTLELGRRLVDAGHQVIVYTIKTSQYSRPFFHEGMWIIPLPTLKHLYFEKMVLVIMASFHQFTINNLDIVHYQAIGPSLFSFIPRLAGRYTVFQSHGHEWAHAWNGVARAVFLISEKLSFWFTHDSIAVSRSLRNYYQKKYGRNVTYIPSGITPRNSIPCRTISRHGIKTGEYILFVGRLSKEKRVCDLILAYQRLEQPPVNLVIVGNAREGDPYGNELRALAGNDRRILFTGAVYGDELIEWYSNAFVYILPSETEGLPITLLEAMSLGRCCIASDIEANTEALAGKGILFPVGNVDALRGCLQQAIADPAKVQQIGNTLHKHVLGNYTWTLITEQFIQFYQKVMQPVEQQANVLTMNGKHTMSINHPINKSDDVVETSTPAVINTLLEETKGYYHAAPQQQIPLRQYWTALRHNARPIMLSTIGFSLLMLGLAALTNPTYTAKSSIKVDTRIPMLLNYDVDTARPPSYIDETVFYNTQFKMLRSRDLATQVIDKLDMRATLLAARPFKPALDALTDPLKGMIKSLRNLLPSDGETSGSIEQVTAEEIFLQNLSIKPVKSSRIIDIQYTGQNAEQARDVLQTLTQTFVEKQYQDRRDVAENGKRFLNEQIYQARDKLQTSETALIHYAREKNIVDTNSDEPIIAQKLEALNKAYMEAKENRIRTQSQFNNKGELSGILNAEDDTVIQEHKKELGKLQGAYLSNLELFKPSYPAMLSLQEQIGSRQRLIDAATARIRKNTTNNLKASFDAAQEEEQKLAKEIKLLEKDLLAFRSDNIGYANLKRDVDSSRSLYDGLLQRLKEVSVVETAQSDNISVVDTAVVPSRKDGPSYSKYLLLGLLSGLFLSSLLTLMREIMQPKVRISADLQEAGGKYQVLHALPYAKAVSEGDFTQILQKKSTAIWLDALRYLRTSLVLANNGKFPQVLHITSPLPGEGKSTTAVNLAILLSNSGHKVLLVDADLRKPTIHKHLNLDNSQGLTNYLSGNLNETPLHRIKSSRLLFNICAGPAILDPVEALSGLRMQTLLDKARELFDYVIIDAPPVLGMADSLLLSNRADGTLLMVANNKSTKQEVRAAIECLEKSHGKLLGLVQNMVPIKHISKTSNYSDGRTLLVHT</sequence>
<evidence type="ECO:0000256" key="2">
    <source>
        <dbReference type="ARBA" id="ARBA00022475"/>
    </source>
</evidence>
<feature type="domain" description="Glycosyl transferase family 1" evidence="9">
    <location>
        <begin position="187"/>
        <end position="338"/>
    </location>
</feature>
<accession>A0AA51MSE3</accession>
<dbReference type="GO" id="GO:0004715">
    <property type="term" value="F:non-membrane spanning protein tyrosine kinase activity"/>
    <property type="evidence" value="ECO:0007669"/>
    <property type="project" value="UniProtKB-EC"/>
</dbReference>
<feature type="domain" description="Tyrosine-protein kinase G-rich" evidence="12">
    <location>
        <begin position="800"/>
        <end position="873"/>
    </location>
</feature>
<keyword evidence="4" id="KW-0547">Nucleotide-binding</keyword>
<dbReference type="PANTHER" id="PTHR32309">
    <property type="entry name" value="TYROSINE-PROTEIN KINASE"/>
    <property type="match status" value="1"/>
</dbReference>
<dbReference type="Gene3D" id="3.40.50.2000">
    <property type="entry name" value="Glycogen Phosphorylase B"/>
    <property type="match status" value="2"/>
</dbReference>
<keyword evidence="3" id="KW-0812">Transmembrane</keyword>
<comment type="subcellular location">
    <subcellularLocation>
        <location evidence="1">Cell membrane</location>
        <topology evidence="1">Multi-pass membrane protein</topology>
    </subcellularLocation>
</comment>
<dbReference type="PANTHER" id="PTHR32309:SF13">
    <property type="entry name" value="FERRIC ENTEROBACTIN TRANSPORT PROTEIN FEPE"/>
    <property type="match status" value="1"/>
</dbReference>
<dbReference type="Pfam" id="PF13807">
    <property type="entry name" value="GNVR"/>
    <property type="match status" value="1"/>
</dbReference>
<dbReference type="Pfam" id="PF13439">
    <property type="entry name" value="Glyco_transf_4"/>
    <property type="match status" value="1"/>
</dbReference>
<evidence type="ECO:0000259" key="11">
    <source>
        <dbReference type="Pfam" id="PF13439"/>
    </source>
</evidence>
<dbReference type="InterPro" id="IPR050445">
    <property type="entry name" value="Bact_polysacc_biosynth/exp"/>
</dbReference>
<keyword evidence="2" id="KW-1003">Cell membrane</keyword>
<dbReference type="GO" id="GO:0016757">
    <property type="term" value="F:glycosyltransferase activity"/>
    <property type="evidence" value="ECO:0007669"/>
    <property type="project" value="InterPro"/>
</dbReference>
<dbReference type="Pfam" id="PF00534">
    <property type="entry name" value="Glycos_transf_1"/>
    <property type="match status" value="1"/>
</dbReference>
<dbReference type="NCBIfam" id="TIGR01007">
    <property type="entry name" value="eps_fam"/>
    <property type="match status" value="1"/>
</dbReference>
<evidence type="ECO:0000259" key="12">
    <source>
        <dbReference type="Pfam" id="PF13807"/>
    </source>
</evidence>
<dbReference type="InterPro" id="IPR003856">
    <property type="entry name" value="LPS_length_determ_N"/>
</dbReference>
<dbReference type="SUPFAM" id="SSF53756">
    <property type="entry name" value="UDP-Glycosyltransferase/glycogen phosphorylase"/>
    <property type="match status" value="1"/>
</dbReference>
<feature type="domain" description="Polysaccharide chain length determinant N-terminal" evidence="10">
    <location>
        <begin position="422"/>
        <end position="516"/>
    </location>
</feature>
<dbReference type="GO" id="GO:0005886">
    <property type="term" value="C:plasma membrane"/>
    <property type="evidence" value="ECO:0007669"/>
    <property type="project" value="UniProtKB-SubCell"/>
</dbReference>
<evidence type="ECO:0000256" key="6">
    <source>
        <dbReference type="ARBA" id="ARBA00022989"/>
    </source>
</evidence>
<dbReference type="RefSeq" id="WP_308872146.1">
    <property type="nucleotide sequence ID" value="NZ_CP133217.1"/>
</dbReference>
<dbReference type="CDD" id="cd03801">
    <property type="entry name" value="GT4_PimA-like"/>
    <property type="match status" value="1"/>
</dbReference>
<dbReference type="Gene3D" id="3.40.50.300">
    <property type="entry name" value="P-loop containing nucleotide triphosphate hydrolases"/>
    <property type="match status" value="1"/>
</dbReference>
<feature type="domain" description="Glycosyltransferase subfamily 4-like N-terminal" evidence="11">
    <location>
        <begin position="14"/>
        <end position="172"/>
    </location>
</feature>
<dbReference type="Pfam" id="PF02706">
    <property type="entry name" value="Wzz"/>
    <property type="match status" value="1"/>
</dbReference>
<dbReference type="InterPro" id="IPR005702">
    <property type="entry name" value="Wzc-like_C"/>
</dbReference>
<dbReference type="InterPro" id="IPR001296">
    <property type="entry name" value="Glyco_trans_1"/>
</dbReference>
<dbReference type="SUPFAM" id="SSF52540">
    <property type="entry name" value="P-loop containing nucleoside triphosphate hydrolases"/>
    <property type="match status" value="1"/>
</dbReference>
<feature type="coiled-coil region" evidence="8">
    <location>
        <begin position="760"/>
        <end position="787"/>
    </location>
</feature>
<dbReference type="Proteomes" id="UP001229862">
    <property type="component" value="Chromosome"/>
</dbReference>
<dbReference type="EC" id="2.7.10.2" evidence="13"/>
<dbReference type="InterPro" id="IPR032807">
    <property type="entry name" value="GNVR"/>
</dbReference>
<evidence type="ECO:0000256" key="3">
    <source>
        <dbReference type="ARBA" id="ARBA00022692"/>
    </source>
</evidence>
<gene>
    <name evidence="13" type="ORF">RCG00_04305</name>
</gene>
<reference evidence="13" key="1">
    <citation type="submission" date="2023-08" db="EMBL/GenBank/DDBJ databases">
        <title>New molecular markers tilS and rpoB for phylogenetic and monitoring studies of the genus Thiothrix biodiversity.</title>
        <authorList>
            <person name="Ravin N.V."/>
            <person name="Smolyakov D."/>
            <person name="Markov N.D."/>
            <person name="Beletsky A.V."/>
            <person name="Mardanov A.V."/>
            <person name="Rudenko T.S."/>
            <person name="Grabovich M.Y."/>
        </authorList>
    </citation>
    <scope>NUCLEOTIDE SEQUENCE</scope>
    <source>
        <strain evidence="13">DNT52</strain>
    </source>
</reference>
<evidence type="ECO:0000256" key="1">
    <source>
        <dbReference type="ARBA" id="ARBA00004651"/>
    </source>
</evidence>
<dbReference type="InterPro" id="IPR028098">
    <property type="entry name" value="Glyco_trans_4-like_N"/>
</dbReference>
<organism evidence="13">
    <name type="scientific">Thiothrix subterranea</name>
    <dbReference type="NCBI Taxonomy" id="2735563"/>
    <lineage>
        <taxon>Bacteria</taxon>
        <taxon>Pseudomonadati</taxon>
        <taxon>Pseudomonadota</taxon>
        <taxon>Gammaproteobacteria</taxon>
        <taxon>Thiotrichales</taxon>
        <taxon>Thiotrichaceae</taxon>
        <taxon>Thiothrix</taxon>
    </lineage>
</organism>
<evidence type="ECO:0000256" key="8">
    <source>
        <dbReference type="SAM" id="Coils"/>
    </source>
</evidence>
<dbReference type="CDD" id="cd05387">
    <property type="entry name" value="BY-kinase"/>
    <property type="match status" value="1"/>
</dbReference>
<dbReference type="GO" id="GO:0005524">
    <property type="term" value="F:ATP binding"/>
    <property type="evidence" value="ECO:0007669"/>
    <property type="project" value="UniProtKB-KW"/>
</dbReference>
<evidence type="ECO:0000256" key="4">
    <source>
        <dbReference type="ARBA" id="ARBA00022741"/>
    </source>
</evidence>
<dbReference type="InterPro" id="IPR033756">
    <property type="entry name" value="YlxH/NBP35"/>
</dbReference>